<dbReference type="EMBL" id="JBHRXK010000003">
    <property type="protein sequence ID" value="MFC3550952.1"/>
    <property type="molecule type" value="Genomic_DNA"/>
</dbReference>
<protein>
    <recommendedName>
        <fullName evidence="3">Anti-sigma factor</fullName>
    </recommendedName>
</protein>
<comment type="caution">
    <text evidence="1">The sequence shown here is derived from an EMBL/GenBank/DDBJ whole genome shotgun (WGS) entry which is preliminary data.</text>
</comment>
<organism evidence="1 2">
    <name type="scientific">Lysobacter cavernae</name>
    <dbReference type="NCBI Taxonomy" id="1685901"/>
    <lineage>
        <taxon>Bacteria</taxon>
        <taxon>Pseudomonadati</taxon>
        <taxon>Pseudomonadota</taxon>
        <taxon>Gammaproteobacteria</taxon>
        <taxon>Lysobacterales</taxon>
        <taxon>Lysobacteraceae</taxon>
        <taxon>Lysobacter</taxon>
    </lineage>
</organism>
<gene>
    <name evidence="1" type="ORF">ACFOLC_07955</name>
</gene>
<sequence>MNTHDIHPDGPDQALPAALRWQLRALRGDVAPSQDLWPAIAARLPSQPVPVRRSRPWRVPAALAATLVLALGVAGVWRGAGGDVDSARPVTLVQREADGMQRHYQAAIQEMAPTQTPAVLQPAFDELDRNATLILDALAHDPNSRLLLEQLRRTYARRLALTQRIAYT</sequence>
<dbReference type="Proteomes" id="UP001595740">
    <property type="component" value="Unassembled WGS sequence"/>
</dbReference>
<keyword evidence="2" id="KW-1185">Reference proteome</keyword>
<reference evidence="2" key="1">
    <citation type="journal article" date="2019" name="Int. J. Syst. Evol. Microbiol.">
        <title>The Global Catalogue of Microorganisms (GCM) 10K type strain sequencing project: providing services to taxonomists for standard genome sequencing and annotation.</title>
        <authorList>
            <consortium name="The Broad Institute Genomics Platform"/>
            <consortium name="The Broad Institute Genome Sequencing Center for Infectious Disease"/>
            <person name="Wu L."/>
            <person name="Ma J."/>
        </authorList>
    </citation>
    <scope>NUCLEOTIDE SEQUENCE [LARGE SCALE GENOMIC DNA]</scope>
    <source>
        <strain evidence="2">KCTC 42875</strain>
    </source>
</reference>
<evidence type="ECO:0008006" key="3">
    <source>
        <dbReference type="Google" id="ProtNLM"/>
    </source>
</evidence>
<proteinExistence type="predicted"/>
<evidence type="ECO:0000313" key="2">
    <source>
        <dbReference type="Proteomes" id="UP001595740"/>
    </source>
</evidence>
<name>A0ABV7RQF6_9GAMM</name>
<accession>A0ABV7RQF6</accession>
<dbReference type="RefSeq" id="WP_386758712.1">
    <property type="nucleotide sequence ID" value="NZ_JBHRXK010000003.1"/>
</dbReference>
<evidence type="ECO:0000313" key="1">
    <source>
        <dbReference type="EMBL" id="MFC3550952.1"/>
    </source>
</evidence>